<evidence type="ECO:0000256" key="3">
    <source>
        <dbReference type="ARBA" id="ARBA00022840"/>
    </source>
</evidence>
<name>A0A239Z4F1_9STAP</name>
<dbReference type="KEGG" id="sste:SAMEA4384403_1154"/>
<dbReference type="Gene3D" id="2.40.100.10">
    <property type="entry name" value="Cyclophilin-like"/>
    <property type="match status" value="1"/>
</dbReference>
<dbReference type="NCBIfam" id="TIGR00370">
    <property type="entry name" value="5-oxoprolinase subunit PxpB"/>
    <property type="match status" value="1"/>
</dbReference>
<evidence type="ECO:0000313" key="5">
    <source>
        <dbReference type="EMBL" id="SNV65743.1"/>
    </source>
</evidence>
<dbReference type="GO" id="GO:0016787">
    <property type="term" value="F:hydrolase activity"/>
    <property type="evidence" value="ECO:0007669"/>
    <property type="project" value="UniProtKB-KW"/>
</dbReference>
<dbReference type="EMBL" id="LT906462">
    <property type="protein sequence ID" value="SNV65743.1"/>
    <property type="molecule type" value="Genomic_DNA"/>
</dbReference>
<reference evidence="5 6" key="1">
    <citation type="submission" date="2017-06" db="EMBL/GenBank/DDBJ databases">
        <authorList>
            <consortium name="Pathogen Informatics"/>
        </authorList>
    </citation>
    <scope>NUCLEOTIDE SEQUENCE [LARGE SCALE GENOMIC DNA]</scope>
    <source>
        <strain evidence="5 6">NCTC13839</strain>
    </source>
</reference>
<dbReference type="GO" id="GO:0005524">
    <property type="term" value="F:ATP binding"/>
    <property type="evidence" value="ECO:0007669"/>
    <property type="project" value="UniProtKB-KW"/>
</dbReference>
<dbReference type="SUPFAM" id="SSF50891">
    <property type="entry name" value="Cyclophilin-like"/>
    <property type="match status" value="1"/>
</dbReference>
<evidence type="ECO:0000256" key="1">
    <source>
        <dbReference type="ARBA" id="ARBA00022741"/>
    </source>
</evidence>
<evidence type="ECO:0000259" key="4">
    <source>
        <dbReference type="SMART" id="SM00796"/>
    </source>
</evidence>
<dbReference type="InterPro" id="IPR003833">
    <property type="entry name" value="CT_C_D"/>
</dbReference>
<sequence>MDVKVINESHFMIYDKNEIDPSVKDGISLVATQIEQLNHPGIISVTSSYTSIMVEYNALKFDCEDILKDLDIENLRHRKGDVINSKKKIILPVYYGNDFGPDLEYVAEYNKLSVEEVIEIHTRNDYLIYAIGFLPGFPFLGGLDKRIHAPRKETPRNKIKSGSVGIANNQTGLYPKDSPGGWQIIGRTPVDVFNLERDPMILYEAGDFISFKSISEEQYKQIEHEISEGSFDYTILVGEVK</sequence>
<dbReference type="PANTHER" id="PTHR34698:SF2">
    <property type="entry name" value="5-OXOPROLINASE SUBUNIT B"/>
    <property type="match status" value="1"/>
</dbReference>
<proteinExistence type="predicted"/>
<dbReference type="InterPro" id="IPR010016">
    <property type="entry name" value="PxpB"/>
</dbReference>
<dbReference type="AlphaFoldDB" id="A0A239Z4F1"/>
<dbReference type="OrthoDB" id="9778567at2"/>
<dbReference type="RefSeq" id="WP_095087667.1">
    <property type="nucleotide sequence ID" value="NZ_BMDM01000002.1"/>
</dbReference>
<evidence type="ECO:0000313" key="6">
    <source>
        <dbReference type="Proteomes" id="UP000242084"/>
    </source>
</evidence>
<dbReference type="PANTHER" id="PTHR34698">
    <property type="entry name" value="5-OXOPROLINASE SUBUNIT B"/>
    <property type="match status" value="1"/>
</dbReference>
<keyword evidence="2 5" id="KW-0378">Hydrolase</keyword>
<dbReference type="InterPro" id="IPR029000">
    <property type="entry name" value="Cyclophilin-like_dom_sf"/>
</dbReference>
<dbReference type="Proteomes" id="UP000242084">
    <property type="component" value="Chromosome 1"/>
</dbReference>
<dbReference type="SMART" id="SM00796">
    <property type="entry name" value="AHS1"/>
    <property type="match status" value="1"/>
</dbReference>
<organism evidence="5 6">
    <name type="scientific">Mammaliicoccus stepanovicii</name>
    <dbReference type="NCBI Taxonomy" id="643214"/>
    <lineage>
        <taxon>Bacteria</taxon>
        <taxon>Bacillati</taxon>
        <taxon>Bacillota</taxon>
        <taxon>Bacilli</taxon>
        <taxon>Bacillales</taxon>
        <taxon>Staphylococcaceae</taxon>
        <taxon>Mammaliicoccus</taxon>
    </lineage>
</organism>
<accession>A0A239Z4F1</accession>
<evidence type="ECO:0000256" key="2">
    <source>
        <dbReference type="ARBA" id="ARBA00022801"/>
    </source>
</evidence>
<keyword evidence="6" id="KW-1185">Reference proteome</keyword>
<keyword evidence="1" id="KW-0547">Nucleotide-binding</keyword>
<protein>
    <submittedName>
        <fullName evidence="5">Allophanate hydrolase subunit 1</fullName>
    </submittedName>
</protein>
<dbReference type="Pfam" id="PF02682">
    <property type="entry name" value="CT_C_D"/>
    <property type="match status" value="1"/>
</dbReference>
<dbReference type="SUPFAM" id="SSF160467">
    <property type="entry name" value="PH0987 N-terminal domain-like"/>
    <property type="match status" value="1"/>
</dbReference>
<feature type="domain" description="Carboxyltransferase" evidence="4">
    <location>
        <begin position="1"/>
        <end position="203"/>
    </location>
</feature>
<gene>
    <name evidence="5" type="primary">kipI_1</name>
    <name evidence="5" type="ORF">SAMEA4384403_01154</name>
</gene>
<dbReference type="Gene3D" id="3.30.1360.40">
    <property type="match status" value="1"/>
</dbReference>
<keyword evidence="3" id="KW-0067">ATP-binding</keyword>